<sequence>MRHLGCCGRRYGLHVASCHDSGVASLRRNLTDEKVPRKGRRVNAERRHSSGIRRLASLKTGEFTHSHCFYTRRCVRASPFVVHAWVLTRICRPPEWHLHIPINVRSIGVVPFCLLIGEEGRARIKTSRMGAQCSQTSSQSEESI</sequence>
<dbReference type="EMBL" id="APAU02000039">
    <property type="protein sequence ID" value="EUB59727.1"/>
    <property type="molecule type" value="Genomic_DNA"/>
</dbReference>
<comment type="caution">
    <text evidence="1">The sequence shown here is derived from an EMBL/GenBank/DDBJ whole genome shotgun (WGS) entry which is preliminary data.</text>
</comment>
<keyword evidence="2" id="KW-1185">Reference proteome</keyword>
<dbReference type="AlphaFoldDB" id="W6UNC5"/>
<dbReference type="KEGG" id="egl:EGR_05347"/>
<name>W6UNC5_ECHGR</name>
<organism evidence="1 2">
    <name type="scientific">Echinococcus granulosus</name>
    <name type="common">Hydatid tapeworm</name>
    <dbReference type="NCBI Taxonomy" id="6210"/>
    <lineage>
        <taxon>Eukaryota</taxon>
        <taxon>Metazoa</taxon>
        <taxon>Spiralia</taxon>
        <taxon>Lophotrochozoa</taxon>
        <taxon>Platyhelminthes</taxon>
        <taxon>Cestoda</taxon>
        <taxon>Eucestoda</taxon>
        <taxon>Cyclophyllidea</taxon>
        <taxon>Taeniidae</taxon>
        <taxon>Echinococcus</taxon>
        <taxon>Echinococcus granulosus group</taxon>
    </lineage>
</organism>
<dbReference type="GeneID" id="36341062"/>
<reference evidence="1 2" key="1">
    <citation type="journal article" date="2013" name="Nat. Genet.">
        <title>The genome of the hydatid tapeworm Echinococcus granulosus.</title>
        <authorList>
            <person name="Zheng H."/>
            <person name="Zhang W."/>
            <person name="Zhang L."/>
            <person name="Zhang Z."/>
            <person name="Li J."/>
            <person name="Lu G."/>
            <person name="Zhu Y."/>
            <person name="Wang Y."/>
            <person name="Huang Y."/>
            <person name="Liu J."/>
            <person name="Kang H."/>
            <person name="Chen J."/>
            <person name="Wang L."/>
            <person name="Chen A."/>
            <person name="Yu S."/>
            <person name="Gao Z."/>
            <person name="Jin L."/>
            <person name="Gu W."/>
            <person name="Wang Z."/>
            <person name="Zhao L."/>
            <person name="Shi B."/>
            <person name="Wen H."/>
            <person name="Lin R."/>
            <person name="Jones M.K."/>
            <person name="Brejova B."/>
            <person name="Vinar T."/>
            <person name="Zhao G."/>
            <person name="McManus D.P."/>
            <person name="Chen Z."/>
            <person name="Zhou Y."/>
            <person name="Wang S."/>
        </authorList>
    </citation>
    <scope>NUCLEOTIDE SEQUENCE [LARGE SCALE GENOMIC DNA]</scope>
</reference>
<accession>W6UNC5</accession>
<evidence type="ECO:0000313" key="2">
    <source>
        <dbReference type="Proteomes" id="UP000019149"/>
    </source>
</evidence>
<gene>
    <name evidence="1" type="ORF">EGR_05347</name>
</gene>
<dbReference type="RefSeq" id="XP_024350923.1">
    <property type="nucleotide sequence ID" value="XM_024494596.1"/>
</dbReference>
<dbReference type="Proteomes" id="UP000019149">
    <property type="component" value="Unassembled WGS sequence"/>
</dbReference>
<dbReference type="CTD" id="36341062"/>
<proteinExistence type="predicted"/>
<protein>
    <submittedName>
        <fullName evidence="1">Uncharacterized protein</fullName>
    </submittedName>
</protein>
<evidence type="ECO:0000313" key="1">
    <source>
        <dbReference type="EMBL" id="EUB59727.1"/>
    </source>
</evidence>